<organism evidence="1 2">
    <name type="scientific">Popillia japonica</name>
    <name type="common">Japanese beetle</name>
    <dbReference type="NCBI Taxonomy" id="7064"/>
    <lineage>
        <taxon>Eukaryota</taxon>
        <taxon>Metazoa</taxon>
        <taxon>Ecdysozoa</taxon>
        <taxon>Arthropoda</taxon>
        <taxon>Hexapoda</taxon>
        <taxon>Insecta</taxon>
        <taxon>Pterygota</taxon>
        <taxon>Neoptera</taxon>
        <taxon>Endopterygota</taxon>
        <taxon>Coleoptera</taxon>
        <taxon>Polyphaga</taxon>
        <taxon>Scarabaeiformia</taxon>
        <taxon>Scarabaeidae</taxon>
        <taxon>Rutelinae</taxon>
        <taxon>Popillia</taxon>
    </lineage>
</organism>
<proteinExistence type="predicted"/>
<dbReference type="EMBL" id="JASPKY010000536">
    <property type="protein sequence ID" value="KAK9693631.1"/>
    <property type="molecule type" value="Genomic_DNA"/>
</dbReference>
<keyword evidence="2" id="KW-1185">Reference proteome</keyword>
<comment type="caution">
    <text evidence="1">The sequence shown here is derived from an EMBL/GenBank/DDBJ whole genome shotgun (WGS) entry which is preliminary data.</text>
</comment>
<evidence type="ECO:0000313" key="1">
    <source>
        <dbReference type="EMBL" id="KAK9693631.1"/>
    </source>
</evidence>
<gene>
    <name evidence="1" type="ORF">QE152_g34079</name>
</gene>
<evidence type="ECO:0000313" key="2">
    <source>
        <dbReference type="Proteomes" id="UP001458880"/>
    </source>
</evidence>
<sequence>MHQHKQRCERDARKKNRERCLATLQTPRDQYGRPRALARHTLNYYSDCIWYPKQTPRDQYGRPRALARHTLNYYSDCIWYPNIHIGIATLVPFVIRTKVRTGSG</sequence>
<name>A0AAW1IUP0_POPJA</name>
<dbReference type="Proteomes" id="UP001458880">
    <property type="component" value="Unassembled WGS sequence"/>
</dbReference>
<dbReference type="AlphaFoldDB" id="A0AAW1IUP0"/>
<accession>A0AAW1IUP0</accession>
<reference evidence="1 2" key="1">
    <citation type="journal article" date="2024" name="BMC Genomics">
        <title>De novo assembly and annotation of Popillia japonica's genome with initial clues to its potential as an invasive pest.</title>
        <authorList>
            <person name="Cucini C."/>
            <person name="Boschi S."/>
            <person name="Funari R."/>
            <person name="Cardaioli E."/>
            <person name="Iannotti N."/>
            <person name="Marturano G."/>
            <person name="Paoli F."/>
            <person name="Bruttini M."/>
            <person name="Carapelli A."/>
            <person name="Frati F."/>
            <person name="Nardi F."/>
        </authorList>
    </citation>
    <scope>NUCLEOTIDE SEQUENCE [LARGE SCALE GENOMIC DNA]</scope>
    <source>
        <strain evidence="1">DMR45628</strain>
    </source>
</reference>
<protein>
    <submittedName>
        <fullName evidence="1">Uncharacterized protein</fullName>
    </submittedName>
</protein>